<dbReference type="AlphaFoldDB" id="A0A1H4EP88"/>
<dbReference type="CDD" id="cd03800">
    <property type="entry name" value="GT4_sucrose_synthase"/>
    <property type="match status" value="1"/>
</dbReference>
<evidence type="ECO:0000256" key="3">
    <source>
        <dbReference type="ARBA" id="ARBA00022676"/>
    </source>
</evidence>
<dbReference type="SUPFAM" id="SSF53756">
    <property type="entry name" value="UDP-Glycosyltransferase/glycogen phosphorylase"/>
    <property type="match status" value="1"/>
</dbReference>
<evidence type="ECO:0000313" key="10">
    <source>
        <dbReference type="Proteomes" id="UP000199397"/>
    </source>
</evidence>
<dbReference type="EC" id="2.4.1.14" evidence="2"/>
<dbReference type="InterPro" id="IPR044161">
    <property type="entry name" value="SPS"/>
</dbReference>
<evidence type="ECO:0000259" key="7">
    <source>
        <dbReference type="Pfam" id="PF05116"/>
    </source>
</evidence>
<dbReference type="NCBIfam" id="TIGR02472">
    <property type="entry name" value="sucr_P_syn_N"/>
    <property type="match status" value="1"/>
</dbReference>
<dbReference type="InterPro" id="IPR006380">
    <property type="entry name" value="SPP-like_dom"/>
</dbReference>
<dbReference type="GO" id="GO:0046524">
    <property type="term" value="F:sucrose-phosphate synthase activity"/>
    <property type="evidence" value="ECO:0007669"/>
    <property type="project" value="UniProtKB-EC"/>
</dbReference>
<comment type="similarity">
    <text evidence="1">Belongs to the glycosyltransferase 1 family.</text>
</comment>
<keyword evidence="10" id="KW-1185">Reference proteome</keyword>
<dbReference type="Pfam" id="PF13439">
    <property type="entry name" value="Glyco_transf_4"/>
    <property type="match status" value="1"/>
</dbReference>
<comment type="catalytic activity">
    <reaction evidence="5">
        <text>beta-D-fructose 6-phosphate + UDP-alpha-D-glucose = sucrose 6(F)-phosphate + UDP + H(+)</text>
        <dbReference type="Rhea" id="RHEA:22172"/>
        <dbReference type="ChEBI" id="CHEBI:15378"/>
        <dbReference type="ChEBI" id="CHEBI:57634"/>
        <dbReference type="ChEBI" id="CHEBI:57723"/>
        <dbReference type="ChEBI" id="CHEBI:58223"/>
        <dbReference type="ChEBI" id="CHEBI:58885"/>
        <dbReference type="EC" id="2.4.1.14"/>
    </reaction>
</comment>
<proteinExistence type="inferred from homology"/>
<gene>
    <name evidence="9" type="ORF">SAMN05660964_02678</name>
</gene>
<dbReference type="RefSeq" id="WP_093069403.1">
    <property type="nucleotide sequence ID" value="NZ_FNQP01000016.1"/>
</dbReference>
<dbReference type="Pfam" id="PF05116">
    <property type="entry name" value="S6PP"/>
    <property type="match status" value="1"/>
</dbReference>
<dbReference type="NCBIfam" id="TIGR02471">
    <property type="entry name" value="sucr_syn_bact_C"/>
    <property type="match status" value="1"/>
</dbReference>
<feature type="domain" description="Glycosyltransferase subfamily 4-like N-terminal" evidence="8">
    <location>
        <begin position="33"/>
        <end position="228"/>
    </location>
</feature>
<dbReference type="SUPFAM" id="SSF56784">
    <property type="entry name" value="HAD-like"/>
    <property type="match status" value="1"/>
</dbReference>
<evidence type="ECO:0000256" key="1">
    <source>
        <dbReference type="ARBA" id="ARBA00006530"/>
    </source>
</evidence>
<keyword evidence="3" id="KW-0328">Glycosyltransferase</keyword>
<evidence type="ECO:0000313" key="9">
    <source>
        <dbReference type="EMBL" id="SEA86934.1"/>
    </source>
</evidence>
<feature type="domain" description="Glycosyl transferase family 1" evidence="6">
    <location>
        <begin position="251"/>
        <end position="415"/>
    </location>
</feature>
<evidence type="ECO:0000256" key="4">
    <source>
        <dbReference type="ARBA" id="ARBA00022679"/>
    </source>
</evidence>
<dbReference type="OrthoDB" id="7847955at2"/>
<dbReference type="InterPro" id="IPR001296">
    <property type="entry name" value="Glyco_trans_1"/>
</dbReference>
<dbReference type="InterPro" id="IPR012822">
    <property type="entry name" value="SucroseP_synth_GlycoTrfase_dom"/>
</dbReference>
<accession>A0A1H4EP88</accession>
<protein>
    <recommendedName>
        <fullName evidence="2">sucrose-phosphate synthase</fullName>
        <ecNumber evidence="2">2.4.1.14</ecNumber>
    </recommendedName>
</protein>
<feature type="domain" description="Sucrose phosphatase-like" evidence="7">
    <location>
        <begin position="477"/>
        <end position="714"/>
    </location>
</feature>
<dbReference type="InterPro" id="IPR012821">
    <property type="entry name" value="Sucrose_P_synth_Pase-like_dom"/>
</dbReference>
<evidence type="ECO:0000256" key="5">
    <source>
        <dbReference type="ARBA" id="ARBA00047471"/>
    </source>
</evidence>
<evidence type="ECO:0000259" key="6">
    <source>
        <dbReference type="Pfam" id="PF00534"/>
    </source>
</evidence>
<dbReference type="STRING" id="525918.SAMN05660964_02678"/>
<dbReference type="InterPro" id="IPR028098">
    <property type="entry name" value="Glyco_trans_4-like_N"/>
</dbReference>
<dbReference type="Gene3D" id="3.40.50.1000">
    <property type="entry name" value="HAD superfamily/HAD-like"/>
    <property type="match status" value="1"/>
</dbReference>
<dbReference type="PANTHER" id="PTHR46039:SF5">
    <property type="entry name" value="SUCROSE-PHOSPHATE SYNTHASE 3-RELATED"/>
    <property type="match status" value="1"/>
</dbReference>
<dbReference type="InterPro" id="IPR036412">
    <property type="entry name" value="HAD-like_sf"/>
</dbReference>
<reference evidence="9 10" key="1">
    <citation type="submission" date="2016-10" db="EMBL/GenBank/DDBJ databases">
        <authorList>
            <person name="de Groot N.N."/>
        </authorList>
    </citation>
    <scope>NUCLEOTIDE SEQUENCE [LARGE SCALE GENOMIC DNA]</scope>
    <source>
        <strain evidence="9 10">DSM 21228</strain>
    </source>
</reference>
<evidence type="ECO:0000259" key="8">
    <source>
        <dbReference type="Pfam" id="PF13439"/>
    </source>
</evidence>
<dbReference type="Gene3D" id="3.40.50.2000">
    <property type="entry name" value="Glycogen Phosphorylase B"/>
    <property type="match status" value="2"/>
</dbReference>
<organism evidence="9 10">
    <name type="scientific">Thiothrix caldifontis</name>
    <dbReference type="NCBI Taxonomy" id="525918"/>
    <lineage>
        <taxon>Bacteria</taxon>
        <taxon>Pseudomonadati</taxon>
        <taxon>Pseudomonadota</taxon>
        <taxon>Gammaproteobacteria</taxon>
        <taxon>Thiotrichales</taxon>
        <taxon>Thiotrichaceae</taxon>
        <taxon>Thiothrix</taxon>
    </lineage>
</organism>
<dbReference type="Gene3D" id="3.90.1070.10">
    <property type="match status" value="1"/>
</dbReference>
<evidence type="ECO:0000256" key="2">
    <source>
        <dbReference type="ARBA" id="ARBA00012536"/>
    </source>
</evidence>
<dbReference type="PANTHER" id="PTHR46039">
    <property type="entry name" value="SUCROSE-PHOSPHATE SYNTHASE 3-RELATED"/>
    <property type="match status" value="1"/>
</dbReference>
<dbReference type="EMBL" id="FNQP01000016">
    <property type="protein sequence ID" value="SEA86934.1"/>
    <property type="molecule type" value="Genomic_DNA"/>
</dbReference>
<dbReference type="InterPro" id="IPR023214">
    <property type="entry name" value="HAD_sf"/>
</dbReference>
<dbReference type="Pfam" id="PF00534">
    <property type="entry name" value="Glycos_transf_1"/>
    <property type="match status" value="1"/>
</dbReference>
<sequence>MTPDDHQPYIVLLSIHGLIRGHNLELGRDADTGGQTKYLVELARALGANAWVGRVDLLTRRVDDPTVSADYAQPRETLGANVQIVRIDCGEAGYIPKEQLWDSLDSFADSTLEYLKQQPRLPDILHSHYADAGYVGVRLASLLGIPLVHTGHSLGRSKRRQLLAAGHSKEALETRYHITRRIEAEETTLGVAERVITSTQQEVQEQYALYDHYRPEHMRVIPPGTDLQQFYPPQADSPASLMQAELARFLTQPDKPMILALSRPDPRKNIVELVSAYGESSELQQLANLVIVAGNRDDIRDLDSGAQEVLSDILLTVDQYDLYGKVAYPKHHQAHDVPDLYRLAAASKGVFINPALTEPFGLTLIEAAASGLPIVATDDGGPTDIIGNCRNGYLINPLDRADMAAKLWQVLTSNQQAWETLAQQGLQGVRHHYSWQAHVEKYLAELRPLMARTEATAAAETLPPVTLKRRKQLHHDRALFSDLDQNLLGKPEALAPFLTALQDNRRCVLFGIATGRRLDAAIQLMKRHRIPLPDVLITSLGTEIYYAPNLLPDTAWERHIDHLWNPRIIRRVLDGIPGIELQAKRDQSRFKISYFINPEIAPDIQQLNSLLHQEGQAVNVVQAFGQFLDIIPVRASKGLALRWVADQRDIPLERILAAGGSGADADMLRGNTLAVVVANRHHEELSELVQEGVNIFFATRPYADGILEAIEHYQFFQSCEISA</sequence>
<keyword evidence="4" id="KW-0808">Transferase</keyword>
<dbReference type="Proteomes" id="UP000199397">
    <property type="component" value="Unassembled WGS sequence"/>
</dbReference>
<name>A0A1H4EP88_9GAMM</name>